<evidence type="ECO:0000256" key="4">
    <source>
        <dbReference type="PIRSR" id="PIRSR606689-2"/>
    </source>
</evidence>
<proteinExistence type="predicted"/>
<sequence>EMCVSDTAHLDRQPLQLENIFIFEQKTSILIIGPENAGKTSILHRLDIGKIGSTFQHNQLVETLTYKNLTLMNFDLTDEFHPNCACDKVIVVFDATDKDAFDGASIKLAETLLKIKYVLIFLHKADKGQIKLTDQIVKKQLNLENREDQIKIIASDLGGTGLQSGFQWITQQK</sequence>
<evidence type="ECO:0000256" key="2">
    <source>
        <dbReference type="ARBA" id="ARBA00023134"/>
    </source>
</evidence>
<dbReference type="GO" id="GO:0046872">
    <property type="term" value="F:metal ion binding"/>
    <property type="evidence" value="ECO:0007669"/>
    <property type="project" value="UniProtKB-KW"/>
</dbReference>
<keyword evidence="2 3" id="KW-0342">GTP-binding</keyword>
<dbReference type="AlphaFoldDB" id="A0A146K6Q9"/>
<dbReference type="SMART" id="SM00177">
    <property type="entry name" value="ARF"/>
    <property type="match status" value="1"/>
</dbReference>
<evidence type="ECO:0000256" key="1">
    <source>
        <dbReference type="ARBA" id="ARBA00022741"/>
    </source>
</evidence>
<dbReference type="GO" id="GO:0003924">
    <property type="term" value="F:GTPase activity"/>
    <property type="evidence" value="ECO:0007669"/>
    <property type="project" value="InterPro"/>
</dbReference>
<evidence type="ECO:0000256" key="3">
    <source>
        <dbReference type="PIRSR" id="PIRSR606689-1"/>
    </source>
</evidence>
<evidence type="ECO:0000313" key="5">
    <source>
        <dbReference type="EMBL" id="JAP92532.1"/>
    </source>
</evidence>
<organism evidence="5">
    <name type="scientific">Trepomonas sp. PC1</name>
    <dbReference type="NCBI Taxonomy" id="1076344"/>
    <lineage>
        <taxon>Eukaryota</taxon>
        <taxon>Metamonada</taxon>
        <taxon>Diplomonadida</taxon>
        <taxon>Hexamitidae</taxon>
        <taxon>Hexamitinae</taxon>
        <taxon>Trepomonas</taxon>
    </lineage>
</organism>
<dbReference type="InterPro" id="IPR027417">
    <property type="entry name" value="P-loop_NTPase"/>
</dbReference>
<dbReference type="InterPro" id="IPR024156">
    <property type="entry name" value="Small_GTPase_ARF"/>
</dbReference>
<dbReference type="InterPro" id="IPR006689">
    <property type="entry name" value="Small_GTPase_ARF/SAR"/>
</dbReference>
<feature type="binding site" evidence="3">
    <location>
        <begin position="33"/>
        <end position="40"/>
    </location>
    <ligand>
        <name>GTP</name>
        <dbReference type="ChEBI" id="CHEBI:37565"/>
    </ligand>
</feature>
<keyword evidence="4" id="KW-0479">Metal-binding</keyword>
<accession>A0A146K6Q9</accession>
<keyword evidence="1 3" id="KW-0547">Nucleotide-binding</keyword>
<dbReference type="GO" id="GO:0005525">
    <property type="term" value="F:GTP binding"/>
    <property type="evidence" value="ECO:0007669"/>
    <property type="project" value="UniProtKB-KW"/>
</dbReference>
<protein>
    <submittedName>
        <fullName evidence="5">ADP-ribosylation factor family protein</fullName>
    </submittedName>
</protein>
<dbReference type="Pfam" id="PF00025">
    <property type="entry name" value="Arf"/>
    <property type="match status" value="1"/>
</dbReference>
<reference evidence="5" key="1">
    <citation type="submission" date="2015-07" db="EMBL/GenBank/DDBJ databases">
        <title>Adaptation to a free-living lifestyle via gene acquisitions in the diplomonad Trepomonas sp. PC1.</title>
        <authorList>
            <person name="Xu F."/>
            <person name="Jerlstrom-Hultqvist J."/>
            <person name="Kolisko M."/>
            <person name="Simpson A.G.B."/>
            <person name="Roger A.J."/>
            <person name="Svard S.G."/>
            <person name="Andersson J.O."/>
        </authorList>
    </citation>
    <scope>NUCLEOTIDE SEQUENCE</scope>
    <source>
        <strain evidence="5">PC1</strain>
    </source>
</reference>
<keyword evidence="4" id="KW-0460">Magnesium</keyword>
<feature type="non-terminal residue" evidence="5">
    <location>
        <position position="1"/>
    </location>
</feature>
<name>A0A146K6Q9_9EUKA</name>
<dbReference type="EMBL" id="GDID01004074">
    <property type="protein sequence ID" value="JAP92532.1"/>
    <property type="molecule type" value="Transcribed_RNA"/>
</dbReference>
<dbReference type="SUPFAM" id="SSF52540">
    <property type="entry name" value="P-loop containing nucleoside triphosphate hydrolases"/>
    <property type="match status" value="1"/>
</dbReference>
<dbReference type="Gene3D" id="3.40.50.300">
    <property type="entry name" value="P-loop containing nucleotide triphosphate hydrolases"/>
    <property type="match status" value="1"/>
</dbReference>
<gene>
    <name evidence="5" type="ORF">TPC1_15492</name>
</gene>
<feature type="binding site" evidence="4">
    <location>
        <position position="40"/>
    </location>
    <ligand>
        <name>Mg(2+)</name>
        <dbReference type="ChEBI" id="CHEBI:18420"/>
    </ligand>
</feature>
<dbReference type="PANTHER" id="PTHR11711">
    <property type="entry name" value="ADP RIBOSYLATION FACTOR-RELATED"/>
    <property type="match status" value="1"/>
</dbReference>